<dbReference type="AlphaFoldDB" id="A0A645HIN5"/>
<name>A0A645HIN5_9ZZZZ</name>
<comment type="caution">
    <text evidence="1">The sequence shown here is derived from an EMBL/GenBank/DDBJ whole genome shotgun (WGS) entry which is preliminary data.</text>
</comment>
<reference evidence="1" key="1">
    <citation type="submission" date="2019-08" db="EMBL/GenBank/DDBJ databases">
        <authorList>
            <person name="Kucharzyk K."/>
            <person name="Murdoch R.W."/>
            <person name="Higgins S."/>
            <person name="Loffler F."/>
        </authorList>
    </citation>
    <scope>NUCLEOTIDE SEQUENCE</scope>
</reference>
<dbReference type="EMBL" id="VSSQ01089885">
    <property type="protein sequence ID" value="MPN35984.1"/>
    <property type="molecule type" value="Genomic_DNA"/>
</dbReference>
<accession>A0A645HIN5</accession>
<protein>
    <submittedName>
        <fullName evidence="1">Uncharacterized protein</fullName>
    </submittedName>
</protein>
<gene>
    <name evidence="1" type="ORF">SDC9_183489</name>
</gene>
<sequence>MFGNAAENGIIGFPVDAERFFTEQMAAAGDDIAVNLLMQIVRHRAVDGLDFGVGQQLLVIVRDLFDGREVVAIPVVKRRILVADRHQFRLGGHFGKVAPAGGRAGEFPAHQTGADDSEFYGFHPIFNPFPYSANFSRAALFRFPRWLPR</sequence>
<organism evidence="1">
    <name type="scientific">bioreactor metagenome</name>
    <dbReference type="NCBI Taxonomy" id="1076179"/>
    <lineage>
        <taxon>unclassified sequences</taxon>
        <taxon>metagenomes</taxon>
        <taxon>ecological metagenomes</taxon>
    </lineage>
</organism>
<evidence type="ECO:0000313" key="1">
    <source>
        <dbReference type="EMBL" id="MPN35984.1"/>
    </source>
</evidence>
<proteinExistence type="predicted"/>